<proteinExistence type="predicted"/>
<protein>
    <submittedName>
        <fullName evidence="1">Uncharacterized protein</fullName>
    </submittedName>
</protein>
<evidence type="ECO:0000313" key="2">
    <source>
        <dbReference type="Proteomes" id="UP001198830"/>
    </source>
</evidence>
<gene>
    <name evidence="1" type="ORF">LL253_06015</name>
</gene>
<comment type="caution">
    <text evidence="1">The sequence shown here is derived from an EMBL/GenBank/DDBJ whole genome shotgun (WGS) entry which is preliminary data.</text>
</comment>
<reference evidence="1 2" key="1">
    <citation type="submission" date="2021-10" db="EMBL/GenBank/DDBJ databases">
        <title>The diversity and Nitrogen Metabolism of Culturable Nitrate-Utilizing Bacteria Within the Oxygen Minimum Zone of the Changjiang (Yangtze River)Estuary.</title>
        <authorList>
            <person name="Zhang D."/>
            <person name="Zheng J."/>
            <person name="Liu S."/>
            <person name="He W."/>
        </authorList>
    </citation>
    <scope>NUCLEOTIDE SEQUENCE [LARGE SCALE GENOMIC DNA]</scope>
    <source>
        <strain evidence="1 2">FXH275-2</strain>
    </source>
</reference>
<keyword evidence="2" id="KW-1185">Reference proteome</keyword>
<dbReference type="RefSeq" id="WP_228226543.1">
    <property type="nucleotide sequence ID" value="NZ_JAJGNP010000003.1"/>
</dbReference>
<dbReference type="Proteomes" id="UP001198830">
    <property type="component" value="Unassembled WGS sequence"/>
</dbReference>
<dbReference type="EMBL" id="JAJGNP010000003">
    <property type="protein sequence ID" value="MCC4232249.1"/>
    <property type="molecule type" value="Genomic_DNA"/>
</dbReference>
<sequence length="185" mass="19219">MMLLGYLTNQVGDSVPLLDRPFNTMAWYLPPKSAANRSANTSCQQMGPGIYGSFGSDVHGGTAFPRIARHYEAVGGGLADPEAAGDVTLAPGTGCAALDLGADYRLLLDGATRQVLIEHRPSDTRSPIWGGEAALHAQSWFGLDNGTAIAIEAGAAADHADAVVPARIDITRDGATLSLCADDRA</sequence>
<name>A0ABS8H1E2_9SPHN</name>
<accession>A0ABS8H1E2</accession>
<evidence type="ECO:0000313" key="1">
    <source>
        <dbReference type="EMBL" id="MCC4232249.1"/>
    </source>
</evidence>
<organism evidence="1 2">
    <name type="scientific">Sphingobium soli</name>
    <dbReference type="NCBI Taxonomy" id="1591116"/>
    <lineage>
        <taxon>Bacteria</taxon>
        <taxon>Pseudomonadati</taxon>
        <taxon>Pseudomonadota</taxon>
        <taxon>Alphaproteobacteria</taxon>
        <taxon>Sphingomonadales</taxon>
        <taxon>Sphingomonadaceae</taxon>
        <taxon>Sphingobium</taxon>
    </lineage>
</organism>